<organism evidence="3 4">
    <name type="scientific">Xyrichtys novacula</name>
    <name type="common">Pearly razorfish</name>
    <name type="synonym">Hemipteronotus novacula</name>
    <dbReference type="NCBI Taxonomy" id="13765"/>
    <lineage>
        <taxon>Eukaryota</taxon>
        <taxon>Metazoa</taxon>
        <taxon>Chordata</taxon>
        <taxon>Craniata</taxon>
        <taxon>Vertebrata</taxon>
        <taxon>Euteleostomi</taxon>
        <taxon>Actinopterygii</taxon>
        <taxon>Neopterygii</taxon>
        <taxon>Teleostei</taxon>
        <taxon>Neoteleostei</taxon>
        <taxon>Acanthomorphata</taxon>
        <taxon>Eupercaria</taxon>
        <taxon>Labriformes</taxon>
        <taxon>Labridae</taxon>
        <taxon>Xyrichtys</taxon>
    </lineage>
</organism>
<keyword evidence="4" id="KW-1185">Reference proteome</keyword>
<dbReference type="InterPro" id="IPR015484">
    <property type="entry name" value="CD3_esu/gsu/dsu"/>
</dbReference>
<dbReference type="EMBL" id="OY660873">
    <property type="protein sequence ID" value="CAJ1066129.1"/>
    <property type="molecule type" value="Genomic_DNA"/>
</dbReference>
<feature type="chain" id="PRO_5043527596" evidence="2">
    <location>
        <begin position="23"/>
        <end position="183"/>
    </location>
</feature>
<dbReference type="Proteomes" id="UP001178508">
    <property type="component" value="Chromosome 10"/>
</dbReference>
<protein>
    <submittedName>
        <fullName evidence="3">T-cell surface glycoprotein CD3 gamma chain-like</fullName>
    </submittedName>
</protein>
<evidence type="ECO:0000256" key="2">
    <source>
        <dbReference type="SAM" id="SignalP"/>
    </source>
</evidence>
<dbReference type="Gene3D" id="2.60.40.10">
    <property type="entry name" value="Immunoglobulins"/>
    <property type="match status" value="1"/>
</dbReference>
<keyword evidence="2" id="KW-0732">Signal</keyword>
<dbReference type="GO" id="GO:0045059">
    <property type="term" value="P:positive thymic T cell selection"/>
    <property type="evidence" value="ECO:0007669"/>
    <property type="project" value="TreeGrafter"/>
</dbReference>
<feature type="signal peptide" evidence="2">
    <location>
        <begin position="1"/>
        <end position="22"/>
    </location>
</feature>
<proteinExistence type="predicted"/>
<gene>
    <name evidence="3" type="ORF">XNOV1_A001669</name>
</gene>
<feature type="compositionally biased region" description="Basic and acidic residues" evidence="1">
    <location>
        <begin position="172"/>
        <end position="183"/>
    </location>
</feature>
<accession>A0AAV1G0A3</accession>
<evidence type="ECO:0000313" key="4">
    <source>
        <dbReference type="Proteomes" id="UP001178508"/>
    </source>
</evidence>
<dbReference type="InterPro" id="IPR013783">
    <property type="entry name" value="Ig-like_fold"/>
</dbReference>
<dbReference type="Gene3D" id="1.10.287.770">
    <property type="entry name" value="YojJ-like"/>
    <property type="match status" value="1"/>
</dbReference>
<dbReference type="PANTHER" id="PTHR10570">
    <property type="entry name" value="T-CELL SURFACE GLYCOPROTEIN CD3 GAMMA CHAIN / DELTA CHAIN"/>
    <property type="match status" value="1"/>
</dbReference>
<feature type="region of interest" description="Disordered" evidence="1">
    <location>
        <begin position="138"/>
        <end position="183"/>
    </location>
</feature>
<feature type="compositionally biased region" description="Basic and acidic residues" evidence="1">
    <location>
        <begin position="138"/>
        <end position="149"/>
    </location>
</feature>
<dbReference type="PANTHER" id="PTHR10570:SF8">
    <property type="entry name" value="T-CELL SURFACE GLYCOPROTEIN CD3 GAMMA CHAIN"/>
    <property type="match status" value="1"/>
</dbReference>
<dbReference type="GO" id="GO:0004888">
    <property type="term" value="F:transmembrane signaling receptor activity"/>
    <property type="evidence" value="ECO:0007669"/>
    <property type="project" value="TreeGrafter"/>
</dbReference>
<dbReference type="AlphaFoldDB" id="A0AAV1G0A3"/>
<reference evidence="3" key="1">
    <citation type="submission" date="2023-08" db="EMBL/GenBank/DDBJ databases">
        <authorList>
            <person name="Alioto T."/>
            <person name="Alioto T."/>
            <person name="Gomez Garrido J."/>
        </authorList>
    </citation>
    <scope>NUCLEOTIDE SEQUENCE</scope>
</reference>
<dbReference type="GO" id="GO:0042105">
    <property type="term" value="C:alpha-beta T cell receptor complex"/>
    <property type="evidence" value="ECO:0007669"/>
    <property type="project" value="TreeGrafter"/>
</dbReference>
<dbReference type="Pfam" id="PF16681">
    <property type="entry name" value="Ig_5"/>
    <property type="match status" value="1"/>
</dbReference>
<dbReference type="GO" id="GO:0009897">
    <property type="term" value="C:external side of plasma membrane"/>
    <property type="evidence" value="ECO:0007669"/>
    <property type="project" value="TreeGrafter"/>
</dbReference>
<evidence type="ECO:0000313" key="3">
    <source>
        <dbReference type="EMBL" id="CAJ1066129.1"/>
    </source>
</evidence>
<name>A0AAV1G0A3_XYRNO</name>
<sequence>MKQQRLFPACLLLLWSLTGVLTDPSSTESIQPKVTTVSGGIKLTCTDRKIMAIDNGIAQDSLQLEYKDENSGEYTCVSKDNGEPEGEKMFVKFRTCDNCIELDEGSVAGIVVGEVVATTVIGVAVYLIACAQTRTGADKLDKKSSDRQHLIPPERNTRAPNDHYQPLKHKGGQKDTYDVLNKR</sequence>
<dbReference type="GO" id="GO:0007166">
    <property type="term" value="P:cell surface receptor signaling pathway"/>
    <property type="evidence" value="ECO:0007669"/>
    <property type="project" value="TreeGrafter"/>
</dbReference>
<evidence type="ECO:0000256" key="1">
    <source>
        <dbReference type="SAM" id="MobiDB-lite"/>
    </source>
</evidence>